<dbReference type="AlphaFoldDB" id="A0A2S7MZX1"/>
<proteinExistence type="predicted"/>
<protein>
    <submittedName>
        <fullName evidence="1">Uncharacterized protein</fullName>
    </submittedName>
</protein>
<sequence>MGYMVPFTQFEYVQYTNRTVCAESLSRNNIPVSKRVQPIQFLRKSETSFDMENKEGHESRKGNRISAQTVDRTMSDITGLGKYINLIV</sequence>
<dbReference type="EMBL" id="PKOZ01000004">
    <property type="protein sequence ID" value="PQD95382.1"/>
    <property type="molecule type" value="Genomic_DNA"/>
</dbReference>
<organism evidence="1 2">
    <name type="scientific">Pradoshia eiseniae</name>
    <dbReference type="NCBI Taxonomy" id="2064768"/>
    <lineage>
        <taxon>Bacteria</taxon>
        <taxon>Bacillati</taxon>
        <taxon>Bacillota</taxon>
        <taxon>Bacilli</taxon>
        <taxon>Bacillales</taxon>
        <taxon>Bacillaceae</taxon>
        <taxon>Pradoshia</taxon>
    </lineage>
</organism>
<evidence type="ECO:0000313" key="2">
    <source>
        <dbReference type="Proteomes" id="UP000239663"/>
    </source>
</evidence>
<keyword evidence="2" id="KW-1185">Reference proteome</keyword>
<dbReference type="Proteomes" id="UP000239663">
    <property type="component" value="Unassembled WGS sequence"/>
</dbReference>
<accession>A0A2S7MZX1</accession>
<reference evidence="1 2" key="1">
    <citation type="submission" date="2017-12" db="EMBL/GenBank/DDBJ databases">
        <title>Taxonomic description and draft genome of Pradoshia cofamensis Gen. nov., sp. nov., a thermotolerant bacillale isolated from anterior gut of earthworm Eisenia fetida.</title>
        <authorList>
            <person name="Saha T."/>
            <person name="Chakraborty R."/>
        </authorList>
    </citation>
    <scope>NUCLEOTIDE SEQUENCE [LARGE SCALE GENOMIC DNA]</scope>
    <source>
        <strain evidence="1 2">EAG3</strain>
    </source>
</reference>
<name>A0A2S7MZX1_9BACI</name>
<gene>
    <name evidence="1" type="ORF">CYL18_08835</name>
</gene>
<dbReference type="RefSeq" id="WP_104849137.1">
    <property type="nucleotide sequence ID" value="NZ_PKOZ01000004.1"/>
</dbReference>
<comment type="caution">
    <text evidence="1">The sequence shown here is derived from an EMBL/GenBank/DDBJ whole genome shotgun (WGS) entry which is preliminary data.</text>
</comment>
<evidence type="ECO:0000313" key="1">
    <source>
        <dbReference type="EMBL" id="PQD95382.1"/>
    </source>
</evidence>
<dbReference type="OrthoDB" id="2706316at2"/>